<dbReference type="PANTHER" id="PTHR38045">
    <property type="entry name" value="CHROMOSOME 1, WHOLE GENOME SHOTGUN SEQUENCE"/>
    <property type="match status" value="1"/>
</dbReference>
<dbReference type="Proteomes" id="UP000256869">
    <property type="component" value="Unassembled WGS sequence"/>
</dbReference>
<organism evidence="1 2">
    <name type="scientific">Cohnella lupini</name>
    <dbReference type="NCBI Taxonomy" id="1294267"/>
    <lineage>
        <taxon>Bacteria</taxon>
        <taxon>Bacillati</taxon>
        <taxon>Bacillota</taxon>
        <taxon>Bacilli</taxon>
        <taxon>Bacillales</taxon>
        <taxon>Paenibacillaceae</taxon>
        <taxon>Cohnella</taxon>
    </lineage>
</organism>
<sequence length="609" mass="68213">MRDRHEVKTAAKRIVPLSAEDYYARGELPAEFWRRVGNAPEYKRYIDEIRSEAARLIVEPPPELTAELFSIYERTGSRLEYERAYFARRRRLNAFAIVSLLEPDEENYRVKLHEMLRLILDEPTWCLPAHVKGREIDKTIDLFSAETGFALSEIACLLGSGLPSSFAEEIDRAVTKRLIVPFLQRGPHHWETARHNWSAVCAGSIGSAALLRIRDNEVLSEVLEKSLASLEYYLEGFGEDGACPEGLGYWNYGFGYYVYFAELLRKSTAGKIDLLKHPKAKNIALFQQCAYLHGDHGVCFSDSLPRIPFHIGLTHGLAGEFPEMEVPASKYAAGMSDDHCSRWAPAIRDLIWYDPSLSGTEWSSASRYLPDAQWLTSRHVAASGGRFGFAVKGGRNDESHNHNDIGHFMLIADGITVLADLGSGEYTADYFGAGRYGYDCNGSQGHSVPIVGGFNQAEGAGSFATVLEATAGDLEDLLRIEMSRAYPLSGLASLTRELRWSKTESPTLALKDDFAFADGPQDITERLATFHLPVPEGNGIVRIRCGEGGAVEGKLDALIRYNFERLDVAVAERSYRDHFGEPKTWYAIDFALKNPERHNRIELLIEWEK</sequence>
<keyword evidence="2" id="KW-1185">Reference proteome</keyword>
<comment type="caution">
    <text evidence="1">The sequence shown here is derived from an EMBL/GenBank/DDBJ whole genome shotgun (WGS) entry which is preliminary data.</text>
</comment>
<evidence type="ECO:0000313" key="2">
    <source>
        <dbReference type="Proteomes" id="UP000256869"/>
    </source>
</evidence>
<evidence type="ECO:0000313" key="1">
    <source>
        <dbReference type="EMBL" id="RED63215.1"/>
    </source>
</evidence>
<dbReference type="AlphaFoldDB" id="A0A3D9INA6"/>
<reference evidence="1 2" key="1">
    <citation type="submission" date="2018-07" db="EMBL/GenBank/DDBJ databases">
        <title>Genomic Encyclopedia of Type Strains, Phase III (KMG-III): the genomes of soil and plant-associated and newly described type strains.</title>
        <authorList>
            <person name="Whitman W."/>
        </authorList>
    </citation>
    <scope>NUCLEOTIDE SEQUENCE [LARGE SCALE GENOMIC DNA]</scope>
    <source>
        <strain evidence="1 2">CECT 8236</strain>
    </source>
</reference>
<dbReference type="RefSeq" id="WP_115992613.1">
    <property type="nucleotide sequence ID" value="NZ_QRDY01000004.1"/>
</dbReference>
<proteinExistence type="predicted"/>
<accession>A0A3D9INA6</accession>
<dbReference type="PANTHER" id="PTHR38045:SF1">
    <property type="entry name" value="HEPARINASE II_III-LIKE PROTEIN"/>
    <property type="match status" value="1"/>
</dbReference>
<dbReference type="EMBL" id="QRDY01000004">
    <property type="protein sequence ID" value="RED63215.1"/>
    <property type="molecule type" value="Genomic_DNA"/>
</dbReference>
<dbReference type="Gene3D" id="1.50.10.100">
    <property type="entry name" value="Chondroitin AC/alginate lyase"/>
    <property type="match status" value="1"/>
</dbReference>
<dbReference type="InterPro" id="IPR008929">
    <property type="entry name" value="Chondroitin_lyas"/>
</dbReference>
<dbReference type="OrthoDB" id="9793856at2"/>
<gene>
    <name evidence="1" type="ORF">DFP95_104209</name>
</gene>
<dbReference type="SUPFAM" id="SSF48230">
    <property type="entry name" value="Chondroitin AC/alginate lyase"/>
    <property type="match status" value="1"/>
</dbReference>
<dbReference type="Gene3D" id="2.70.98.70">
    <property type="match status" value="1"/>
</dbReference>
<protein>
    <submittedName>
        <fullName evidence="1">Heparinase II/III-like protein</fullName>
    </submittedName>
</protein>
<name>A0A3D9INA6_9BACL</name>